<reference evidence="2 3" key="1">
    <citation type="journal article" date="2024" name="Nat. Commun.">
        <title>Phylogenomics reveals the evolutionary origins of lichenization in chlorophyte algae.</title>
        <authorList>
            <person name="Puginier C."/>
            <person name="Libourel C."/>
            <person name="Otte J."/>
            <person name="Skaloud P."/>
            <person name="Haon M."/>
            <person name="Grisel S."/>
            <person name="Petersen M."/>
            <person name="Berrin J.G."/>
            <person name="Delaux P.M."/>
            <person name="Dal Grande F."/>
            <person name="Keller J."/>
        </authorList>
    </citation>
    <scope>NUCLEOTIDE SEQUENCE [LARGE SCALE GENOMIC DNA]</scope>
    <source>
        <strain evidence="2 3">SAG 2145</strain>
    </source>
</reference>
<feature type="region of interest" description="Disordered" evidence="1">
    <location>
        <begin position="77"/>
        <end position="140"/>
    </location>
</feature>
<accession>A0AAW1RYL9</accession>
<feature type="compositionally biased region" description="Polar residues" evidence="1">
    <location>
        <begin position="77"/>
        <end position="90"/>
    </location>
</feature>
<sequence length="377" mass="40177">MRSGPAGCLHLLHGNGHQPPRDRYSGGMDDGYRRKETSPTCCGMVQSSHTAAKSVAPSSRQVAHLAHLTASSVQHLGSATTDKTSQNHMAQPQDLPRAKVSPGPWASSPFQDTFEAAQASSGPRHACLSQASGIPPTPDSHPAGAVCEGWVAFGLWEDVTSRDCPCPSAEAEPCATFPASTAFPMAIPPGNEESGEADWAISWDDPTFPLAHAPSTCTEPDDGIDWASIWDEPAALPVNAASDQQQDDDGSGDIDWATIWDGLAPPAARPHYTTRKPAGLCIDLNAPLAPPSAHARLRTGMAYTRLKMAFCEQRMMLQGRPDSFIEPAAPYSYLMGPQDVLKPAPASQGSRKKRCSNLQAAMKAIEATTYDGRRDVL</sequence>
<proteinExistence type="predicted"/>
<evidence type="ECO:0000313" key="3">
    <source>
        <dbReference type="Proteomes" id="UP001438707"/>
    </source>
</evidence>
<organism evidence="2 3">
    <name type="scientific">Apatococcus lobatus</name>
    <dbReference type="NCBI Taxonomy" id="904363"/>
    <lineage>
        <taxon>Eukaryota</taxon>
        <taxon>Viridiplantae</taxon>
        <taxon>Chlorophyta</taxon>
        <taxon>core chlorophytes</taxon>
        <taxon>Trebouxiophyceae</taxon>
        <taxon>Chlorellales</taxon>
        <taxon>Chlorellaceae</taxon>
        <taxon>Apatococcus</taxon>
    </lineage>
</organism>
<name>A0AAW1RYL9_9CHLO</name>
<feature type="region of interest" description="Disordered" evidence="1">
    <location>
        <begin position="11"/>
        <end position="40"/>
    </location>
</feature>
<gene>
    <name evidence="2" type="ORF">WJX74_001416</name>
</gene>
<comment type="caution">
    <text evidence="2">The sequence shown here is derived from an EMBL/GenBank/DDBJ whole genome shotgun (WGS) entry which is preliminary data.</text>
</comment>
<dbReference type="EMBL" id="JALJOS010000005">
    <property type="protein sequence ID" value="KAK9838687.1"/>
    <property type="molecule type" value="Genomic_DNA"/>
</dbReference>
<dbReference type="Proteomes" id="UP001438707">
    <property type="component" value="Unassembled WGS sequence"/>
</dbReference>
<evidence type="ECO:0000313" key="2">
    <source>
        <dbReference type="EMBL" id="KAK9838687.1"/>
    </source>
</evidence>
<feature type="compositionally biased region" description="Basic and acidic residues" evidence="1">
    <location>
        <begin position="19"/>
        <end position="37"/>
    </location>
</feature>
<protein>
    <submittedName>
        <fullName evidence="2">Uncharacterized protein</fullName>
    </submittedName>
</protein>
<dbReference type="AlphaFoldDB" id="A0AAW1RYL9"/>
<evidence type="ECO:0000256" key="1">
    <source>
        <dbReference type="SAM" id="MobiDB-lite"/>
    </source>
</evidence>
<keyword evidence="3" id="KW-1185">Reference proteome</keyword>